<evidence type="ECO:0000313" key="7">
    <source>
        <dbReference type="Proteomes" id="UP000069632"/>
    </source>
</evidence>
<dbReference type="InterPro" id="IPR001789">
    <property type="entry name" value="Sig_transdc_resp-reg_receiver"/>
</dbReference>
<evidence type="ECO:0000256" key="2">
    <source>
        <dbReference type="PROSITE-ProRule" id="PRU00169"/>
    </source>
</evidence>
<dbReference type="InterPro" id="IPR052048">
    <property type="entry name" value="ST_Response_Regulator"/>
</dbReference>
<dbReference type="InterPro" id="IPR011006">
    <property type="entry name" value="CheY-like_superfamily"/>
</dbReference>
<keyword evidence="7" id="KW-1185">Reference proteome</keyword>
<keyword evidence="2" id="KW-0597">Phosphoprotein</keyword>
<keyword evidence="1 3" id="KW-0238">DNA-binding</keyword>
<gene>
    <name evidence="6" type="primary">cheY</name>
    <name evidence="6" type="ORF">ERS672216_00957</name>
</gene>
<name>A0A128EF68_9BACT</name>
<feature type="domain" description="Response regulatory" evidence="4">
    <location>
        <begin position="13"/>
        <end position="127"/>
    </location>
</feature>
<dbReference type="SMART" id="SM00448">
    <property type="entry name" value="REC"/>
    <property type="match status" value="1"/>
</dbReference>
<dbReference type="PANTHER" id="PTHR43228">
    <property type="entry name" value="TWO-COMPONENT RESPONSE REGULATOR"/>
    <property type="match status" value="1"/>
</dbReference>
<organism evidence="6 7">
    <name type="scientific">Campylobacter geochelonis</name>
    <dbReference type="NCBI Taxonomy" id="1780362"/>
    <lineage>
        <taxon>Bacteria</taxon>
        <taxon>Pseudomonadati</taxon>
        <taxon>Campylobacterota</taxon>
        <taxon>Epsilonproteobacteria</taxon>
        <taxon>Campylobacterales</taxon>
        <taxon>Campylobacteraceae</taxon>
        <taxon>Campylobacter</taxon>
    </lineage>
</organism>
<feature type="DNA-binding region" description="OmpR/PhoB-type" evidence="3">
    <location>
        <begin position="132"/>
        <end position="226"/>
    </location>
</feature>
<dbReference type="Pfam" id="PF00072">
    <property type="entry name" value="Response_reg"/>
    <property type="match status" value="1"/>
</dbReference>
<feature type="modified residue" description="4-aspartylphosphate" evidence="2">
    <location>
        <position position="62"/>
    </location>
</feature>
<reference evidence="6 7" key="1">
    <citation type="submission" date="2016-02" db="EMBL/GenBank/DDBJ databases">
        <authorList>
            <consortium name="Pathogen Informatics"/>
        </authorList>
    </citation>
    <scope>NUCLEOTIDE SEQUENCE [LARGE SCALE GENOMIC DNA]</scope>
    <source>
        <strain evidence="6 7">RC20</strain>
    </source>
</reference>
<feature type="domain" description="OmpR/PhoB-type" evidence="5">
    <location>
        <begin position="132"/>
        <end position="226"/>
    </location>
</feature>
<dbReference type="AlphaFoldDB" id="A0A128EF68"/>
<dbReference type="GO" id="GO:0006355">
    <property type="term" value="P:regulation of DNA-templated transcription"/>
    <property type="evidence" value="ECO:0007669"/>
    <property type="project" value="InterPro"/>
</dbReference>
<sequence>MSNLKLQILKNTSILVVEDDELTRIAISGGLKRYCEAFYMAKDGLEGLEKFKEQRVDIIVTDIHMPNLNGLDMMNEILKLKPSQNFIVITSYDTDENLFESIKKGAISFIKKPILMENLQNSIVMTAVKNEEKILKLSPNVVLNLSKEKIFLNGKEIYLSRLENAIFWLLCYNISSLVSYEMIEDYAYGGKSIKSGTIHTAIARIKKQLDDIEILNLSCLGYMLKTS</sequence>
<protein>
    <submittedName>
        <fullName evidence="6">Putative two-component regulator</fullName>
    </submittedName>
</protein>
<dbReference type="InterPro" id="IPR036388">
    <property type="entry name" value="WH-like_DNA-bd_sf"/>
</dbReference>
<dbReference type="PROSITE" id="PS51755">
    <property type="entry name" value="OMPR_PHOB"/>
    <property type="match status" value="1"/>
</dbReference>
<dbReference type="EMBL" id="FIZP01000003">
    <property type="protein sequence ID" value="CZE47555.1"/>
    <property type="molecule type" value="Genomic_DNA"/>
</dbReference>
<evidence type="ECO:0000313" key="6">
    <source>
        <dbReference type="EMBL" id="CZE47555.1"/>
    </source>
</evidence>
<dbReference type="GO" id="GO:0003677">
    <property type="term" value="F:DNA binding"/>
    <property type="evidence" value="ECO:0007669"/>
    <property type="project" value="UniProtKB-UniRule"/>
</dbReference>
<dbReference type="PANTHER" id="PTHR43228:SF1">
    <property type="entry name" value="TWO-COMPONENT RESPONSE REGULATOR ARR22"/>
    <property type="match status" value="1"/>
</dbReference>
<evidence type="ECO:0000259" key="5">
    <source>
        <dbReference type="PROSITE" id="PS51755"/>
    </source>
</evidence>
<accession>A0A128EF68</accession>
<dbReference type="PROSITE" id="PS50110">
    <property type="entry name" value="RESPONSE_REGULATORY"/>
    <property type="match status" value="1"/>
</dbReference>
<dbReference type="Gene3D" id="3.40.50.2300">
    <property type="match status" value="1"/>
</dbReference>
<dbReference type="SUPFAM" id="SSF52172">
    <property type="entry name" value="CheY-like"/>
    <property type="match status" value="1"/>
</dbReference>
<evidence type="ECO:0000256" key="3">
    <source>
        <dbReference type="PROSITE-ProRule" id="PRU01091"/>
    </source>
</evidence>
<dbReference type="OrthoDB" id="9786548at2"/>
<evidence type="ECO:0000256" key="1">
    <source>
        <dbReference type="ARBA" id="ARBA00023125"/>
    </source>
</evidence>
<evidence type="ECO:0000259" key="4">
    <source>
        <dbReference type="PROSITE" id="PS50110"/>
    </source>
</evidence>
<dbReference type="Proteomes" id="UP000069632">
    <property type="component" value="Unassembled WGS sequence"/>
</dbReference>
<dbReference type="RefSeq" id="WP_075540175.1">
    <property type="nucleotide sequence ID" value="NZ_CP053844.1"/>
</dbReference>
<dbReference type="InterPro" id="IPR001867">
    <property type="entry name" value="OmpR/PhoB-type_DNA-bd"/>
</dbReference>
<dbReference type="GO" id="GO:0000160">
    <property type="term" value="P:phosphorelay signal transduction system"/>
    <property type="evidence" value="ECO:0007669"/>
    <property type="project" value="InterPro"/>
</dbReference>
<proteinExistence type="predicted"/>
<dbReference type="SMART" id="SM00862">
    <property type="entry name" value="Trans_reg_C"/>
    <property type="match status" value="1"/>
</dbReference>
<dbReference type="Gene3D" id="1.10.10.10">
    <property type="entry name" value="Winged helix-like DNA-binding domain superfamily/Winged helix DNA-binding domain"/>
    <property type="match status" value="1"/>
</dbReference>
<dbReference type="CDD" id="cd00156">
    <property type="entry name" value="REC"/>
    <property type="match status" value="1"/>
</dbReference>